<gene>
    <name evidence="1" type="ORF">HERIO_1681</name>
</gene>
<dbReference type="VEuPathDB" id="MicrosporidiaDB:A0H76_2233"/>
<proteinExistence type="predicted"/>
<dbReference type="VEuPathDB" id="MicrosporidiaDB:HERIO_1681"/>
<evidence type="ECO:0000313" key="1">
    <source>
        <dbReference type="EMBL" id="ORD96381.1"/>
    </source>
</evidence>
<keyword evidence="2" id="KW-1185">Reference proteome</keyword>
<dbReference type="Proteomes" id="UP000192356">
    <property type="component" value="Unassembled WGS sequence"/>
</dbReference>
<evidence type="ECO:0000313" key="2">
    <source>
        <dbReference type="Proteomes" id="UP000192356"/>
    </source>
</evidence>
<name>A0A1X0Q9D8_9MICR</name>
<accession>A0A1X0Q9D8</accession>
<dbReference type="AlphaFoldDB" id="A0A1X0Q9D8"/>
<sequence length="60" mass="7347">MRNRRGTTLELLQSHFSFFCFCYRYKEADPFFIFMKSLTMFNNSIFRQSEDEDDNSEINK</sequence>
<protein>
    <submittedName>
        <fullName evidence="1">Uncharacterized protein</fullName>
    </submittedName>
</protein>
<organism evidence="1 2">
    <name type="scientific">Hepatospora eriocheir</name>
    <dbReference type="NCBI Taxonomy" id="1081669"/>
    <lineage>
        <taxon>Eukaryota</taxon>
        <taxon>Fungi</taxon>
        <taxon>Fungi incertae sedis</taxon>
        <taxon>Microsporidia</taxon>
        <taxon>Hepatosporidae</taxon>
        <taxon>Hepatospora</taxon>
    </lineage>
</organism>
<dbReference type="EMBL" id="LVKB01000095">
    <property type="protein sequence ID" value="ORD96381.1"/>
    <property type="molecule type" value="Genomic_DNA"/>
</dbReference>
<reference evidence="1 2" key="1">
    <citation type="journal article" date="2017" name="Environ. Microbiol.">
        <title>Decay of the glycolytic pathway and adaptation to intranuclear parasitism within Enterocytozoonidae microsporidia.</title>
        <authorList>
            <person name="Wiredu Boakye D."/>
            <person name="Jaroenlak P."/>
            <person name="Prachumwat A."/>
            <person name="Williams T.A."/>
            <person name="Bateman K.S."/>
            <person name="Itsathitphaisarn O."/>
            <person name="Sritunyalucksana K."/>
            <person name="Paszkiewicz K.H."/>
            <person name="Moore K.A."/>
            <person name="Stentiford G.D."/>
            <person name="Williams B.A."/>
        </authorList>
    </citation>
    <scope>NUCLEOTIDE SEQUENCE [LARGE SCALE GENOMIC DNA]</scope>
    <source>
        <strain evidence="1 2">GB1</strain>
    </source>
</reference>
<comment type="caution">
    <text evidence="1">The sequence shown here is derived from an EMBL/GenBank/DDBJ whole genome shotgun (WGS) entry which is preliminary data.</text>
</comment>